<name>A0ABY5VHG2_9FIRM</name>
<dbReference type="SMART" id="SM00028">
    <property type="entry name" value="TPR"/>
    <property type="match status" value="2"/>
</dbReference>
<sequence length="277" mass="31824">MAGYRLCQLKKAKHPYYIENISTGVFSMEELCYYMSNNLYLLDETILNKELGEWFVKELGLAALGQRFLKMLQDESPVSELIMPVFREIHYLSQAESRELLVQVKRMEEQPLLVLAKKKGDALVAYGKYGNAIKVYEKVLTGKPDKSLGEQFPGSVWHNLGCAYARMFQLDEASECFEKAYSMMHTKAVLKSYLSCVYLGESREAFLQKGAALGADSATLKEFESEITEEKTKEGRKQEAFTRAMESRDSLDMETYLRTMDEILEEMTEEYHKNTGF</sequence>
<protein>
    <submittedName>
        <fullName evidence="4">Tetratricopeptide repeat protein</fullName>
    </submittedName>
</protein>
<dbReference type="InterPro" id="IPR011990">
    <property type="entry name" value="TPR-like_helical_dom_sf"/>
</dbReference>
<evidence type="ECO:0000256" key="1">
    <source>
        <dbReference type="ARBA" id="ARBA00022737"/>
    </source>
</evidence>
<keyword evidence="2 3" id="KW-0802">TPR repeat</keyword>
<evidence type="ECO:0000313" key="4">
    <source>
        <dbReference type="EMBL" id="UWP58953.1"/>
    </source>
</evidence>
<dbReference type="Pfam" id="PF07719">
    <property type="entry name" value="TPR_2"/>
    <property type="match status" value="1"/>
</dbReference>
<feature type="repeat" description="TPR" evidence="3">
    <location>
        <begin position="154"/>
        <end position="187"/>
    </location>
</feature>
<proteinExistence type="predicted"/>
<dbReference type="SUPFAM" id="SSF48452">
    <property type="entry name" value="TPR-like"/>
    <property type="match status" value="1"/>
</dbReference>
<dbReference type="Proteomes" id="UP001060164">
    <property type="component" value="Chromosome"/>
</dbReference>
<dbReference type="InterPro" id="IPR019734">
    <property type="entry name" value="TPR_rpt"/>
</dbReference>
<evidence type="ECO:0000256" key="3">
    <source>
        <dbReference type="PROSITE-ProRule" id="PRU00339"/>
    </source>
</evidence>
<dbReference type="EMBL" id="CP102290">
    <property type="protein sequence ID" value="UWP58953.1"/>
    <property type="molecule type" value="Genomic_DNA"/>
</dbReference>
<reference evidence="4" key="1">
    <citation type="journal article" date="2022" name="Cell">
        <title>Design, construction, and in vivo augmentation of a complex gut microbiome.</title>
        <authorList>
            <person name="Cheng A.G."/>
            <person name="Ho P.Y."/>
            <person name="Aranda-Diaz A."/>
            <person name="Jain S."/>
            <person name="Yu F.B."/>
            <person name="Meng X."/>
            <person name="Wang M."/>
            <person name="Iakiviak M."/>
            <person name="Nagashima K."/>
            <person name="Zhao A."/>
            <person name="Murugkar P."/>
            <person name="Patil A."/>
            <person name="Atabakhsh K."/>
            <person name="Weakley A."/>
            <person name="Yan J."/>
            <person name="Brumbaugh A.R."/>
            <person name="Higginbottom S."/>
            <person name="Dimas A."/>
            <person name="Shiver A.L."/>
            <person name="Deutschbauer A."/>
            <person name="Neff N."/>
            <person name="Sonnenburg J.L."/>
            <person name="Huang K.C."/>
            <person name="Fischbach M.A."/>
        </authorList>
    </citation>
    <scope>NUCLEOTIDE SEQUENCE</scope>
    <source>
        <strain evidence="4">DSM 19829</strain>
    </source>
</reference>
<gene>
    <name evidence="4" type="ORF">NQ502_16505</name>
</gene>
<dbReference type="PROSITE" id="PS50005">
    <property type="entry name" value="TPR"/>
    <property type="match status" value="1"/>
</dbReference>
<keyword evidence="1" id="KW-0677">Repeat</keyword>
<evidence type="ECO:0000256" key="2">
    <source>
        <dbReference type="ARBA" id="ARBA00022803"/>
    </source>
</evidence>
<keyword evidence="5" id="KW-1185">Reference proteome</keyword>
<evidence type="ECO:0000313" key="5">
    <source>
        <dbReference type="Proteomes" id="UP001060164"/>
    </source>
</evidence>
<organism evidence="4 5">
    <name type="scientific">Ruminococcus gauvreauii</name>
    <dbReference type="NCBI Taxonomy" id="438033"/>
    <lineage>
        <taxon>Bacteria</taxon>
        <taxon>Bacillati</taxon>
        <taxon>Bacillota</taxon>
        <taxon>Clostridia</taxon>
        <taxon>Eubacteriales</taxon>
        <taxon>Oscillospiraceae</taxon>
        <taxon>Ruminococcus</taxon>
    </lineage>
</organism>
<dbReference type="InterPro" id="IPR013105">
    <property type="entry name" value="TPR_2"/>
</dbReference>
<dbReference type="Gene3D" id="1.25.40.10">
    <property type="entry name" value="Tetratricopeptide repeat domain"/>
    <property type="match status" value="1"/>
</dbReference>
<accession>A0ABY5VHG2</accession>
<dbReference type="RefSeq" id="WP_028527296.1">
    <property type="nucleotide sequence ID" value="NZ_CABLBR010000001.1"/>
</dbReference>